<reference evidence="3 4" key="1">
    <citation type="submission" date="2014-08" db="EMBL/GenBank/DDBJ databases">
        <title>Clostridium innocuum, an unnegligible vancomycin-resistant pathogen causing extra-intestinal infections.</title>
        <authorList>
            <person name="Feng Y."/>
            <person name="Chiu C.-H."/>
        </authorList>
    </citation>
    <scope>NUCLEOTIDE SEQUENCE [LARGE SCALE GENOMIC DNA]</scope>
    <source>
        <strain evidence="3 4">AN88</strain>
    </source>
</reference>
<evidence type="ECO:0000313" key="3">
    <source>
        <dbReference type="EMBL" id="KGJ53284.1"/>
    </source>
</evidence>
<gene>
    <name evidence="3" type="ORF">CIAN88_10145</name>
</gene>
<dbReference type="RefSeq" id="WP_044905315.1">
    <property type="nucleotide sequence ID" value="NZ_JQIF01000042.1"/>
</dbReference>
<name>A0A099I5Q8_CLOIN</name>
<protein>
    <submittedName>
        <fullName evidence="3">Uncharacterized protein</fullName>
    </submittedName>
</protein>
<proteinExistence type="predicted"/>
<feature type="domain" description="DUF7021" evidence="2">
    <location>
        <begin position="7"/>
        <end position="136"/>
    </location>
</feature>
<dbReference type="InterPro" id="IPR019260">
    <property type="entry name" value="DUF2262"/>
</dbReference>
<dbReference type="Proteomes" id="UP000030008">
    <property type="component" value="Unassembled WGS sequence"/>
</dbReference>
<dbReference type="InterPro" id="IPR054286">
    <property type="entry name" value="DUF7021"/>
</dbReference>
<comment type="caution">
    <text evidence="3">The sequence shown here is derived from an EMBL/GenBank/DDBJ whole genome shotgun (WGS) entry which is preliminary data.</text>
</comment>
<organism evidence="3 4">
    <name type="scientific">Clostridium innocuum</name>
    <dbReference type="NCBI Taxonomy" id="1522"/>
    <lineage>
        <taxon>Bacteria</taxon>
        <taxon>Bacillati</taxon>
        <taxon>Bacillota</taxon>
        <taxon>Clostridia</taxon>
        <taxon>Eubacteriales</taxon>
        <taxon>Clostridiaceae</taxon>
        <taxon>Clostridium</taxon>
    </lineage>
</organism>
<evidence type="ECO:0000259" key="2">
    <source>
        <dbReference type="Pfam" id="PF22886"/>
    </source>
</evidence>
<accession>A0A099I5Q8</accession>
<dbReference type="Pfam" id="PF10020">
    <property type="entry name" value="DUF2262"/>
    <property type="match status" value="1"/>
</dbReference>
<dbReference type="Pfam" id="PF22886">
    <property type="entry name" value="DUF7021"/>
    <property type="match status" value="1"/>
</dbReference>
<sequence length="282" mass="32731">MWKERTEKKKFEEGFAEEIKEIYALTQDDAGSCRMKGESCWTASMRLLAHIDGKTAELKQEKKVLQWMLSEKENEKPGKVFRLKKETIYRLKVRESLPKKTMWSNQEIPAGACLLLVDVLERNVKQPQLQELLKEYQKPVFLSLSDTCQLQLNRSLSMFQGEGEWNAQKAEILLDTDEHDDKRADKALTVFRRLQEDAAAWDKKARRYAAEQLLSCAIEWQDEDEDELCADEFIRRIRIESVNVSQDGEFELYYDDGDIFAGHVIIVSGNMEKGLYDAQFAG</sequence>
<dbReference type="EMBL" id="JQIF01000042">
    <property type="protein sequence ID" value="KGJ53284.1"/>
    <property type="molecule type" value="Genomic_DNA"/>
</dbReference>
<evidence type="ECO:0000313" key="4">
    <source>
        <dbReference type="Proteomes" id="UP000030008"/>
    </source>
</evidence>
<dbReference type="AlphaFoldDB" id="A0A099I5Q8"/>
<evidence type="ECO:0000259" key="1">
    <source>
        <dbReference type="Pfam" id="PF10020"/>
    </source>
</evidence>
<feature type="domain" description="DUF2262" evidence="1">
    <location>
        <begin position="149"/>
        <end position="279"/>
    </location>
</feature>